<proteinExistence type="predicted"/>
<dbReference type="Proteomes" id="UP001174909">
    <property type="component" value="Unassembled WGS sequence"/>
</dbReference>
<keyword evidence="3" id="KW-1185">Reference proteome</keyword>
<evidence type="ECO:0000313" key="2">
    <source>
        <dbReference type="EMBL" id="CAI8004592.1"/>
    </source>
</evidence>
<organism evidence="2 3">
    <name type="scientific">Geodia barretti</name>
    <name type="common">Barrett's horny sponge</name>
    <dbReference type="NCBI Taxonomy" id="519541"/>
    <lineage>
        <taxon>Eukaryota</taxon>
        <taxon>Metazoa</taxon>
        <taxon>Porifera</taxon>
        <taxon>Demospongiae</taxon>
        <taxon>Heteroscleromorpha</taxon>
        <taxon>Tetractinellida</taxon>
        <taxon>Astrophorina</taxon>
        <taxon>Geodiidae</taxon>
        <taxon>Geodia</taxon>
    </lineage>
</organism>
<dbReference type="AlphaFoldDB" id="A0AA35R5F6"/>
<gene>
    <name evidence="2" type="ORF">GBAR_LOCUS3962</name>
</gene>
<feature type="transmembrane region" description="Helical" evidence="1">
    <location>
        <begin position="6"/>
        <end position="29"/>
    </location>
</feature>
<evidence type="ECO:0000256" key="1">
    <source>
        <dbReference type="SAM" id="Phobius"/>
    </source>
</evidence>
<keyword evidence="1" id="KW-0812">Transmembrane</keyword>
<keyword evidence="1" id="KW-1133">Transmembrane helix</keyword>
<sequence>MNAYGVLVMFSLGMIVLPVGGFFLSKAILFEVDTLIIQRERIGEADGWLVFESVSSPNTG</sequence>
<protein>
    <submittedName>
        <fullName evidence="2">Uncharacterized protein</fullName>
    </submittedName>
</protein>
<accession>A0AA35R5F6</accession>
<name>A0AA35R5F6_GEOBA</name>
<evidence type="ECO:0000313" key="3">
    <source>
        <dbReference type="Proteomes" id="UP001174909"/>
    </source>
</evidence>
<dbReference type="EMBL" id="CASHTH010000566">
    <property type="protein sequence ID" value="CAI8004592.1"/>
    <property type="molecule type" value="Genomic_DNA"/>
</dbReference>
<keyword evidence="1" id="KW-0472">Membrane</keyword>
<comment type="caution">
    <text evidence="2">The sequence shown here is derived from an EMBL/GenBank/DDBJ whole genome shotgun (WGS) entry which is preliminary data.</text>
</comment>
<reference evidence="2" key="1">
    <citation type="submission" date="2023-03" db="EMBL/GenBank/DDBJ databases">
        <authorList>
            <person name="Steffen K."/>
            <person name="Cardenas P."/>
        </authorList>
    </citation>
    <scope>NUCLEOTIDE SEQUENCE</scope>
</reference>